<proteinExistence type="predicted"/>
<evidence type="ECO:0000313" key="3">
    <source>
        <dbReference type="Proteomes" id="UP000290189"/>
    </source>
</evidence>
<gene>
    <name evidence="2" type="ORF">PLBR_LOCUS5968</name>
</gene>
<sequence>MPKNVTGADGGIRAKGRAKKRKTSVASIQRQFFAVNRHRQFMTNDAGGEAAQGDDGSEGSLHHLISTERRSLPTVCRDAPVLACTKSRTDDNTNNRSVSPLARIPSRFGHNPQSFRKRVVDGSSLSRSVMFCNPDVSGDENEITRDVKQSTDFPAVTDGEDWRILSAESHRVGFQGKSSACLTSRGIAEYPADVEDVNTAVPGAPESKLTPPHTPSHASASEAESVTVHPPAPETNVQTDLLNIRAELNDLRQIVAMQQDTIVQLKAEQERTNHNNGGPCRMTCRQAGSSNDLRVVTSTLDDYAPAQTPFQRTWTDPRVGQRELLPRPDKHQARPTLQESPPHHHRQVTINVFADTVAYNSGSGDINLNRATDWTDLHPVTRAGRPPQQRPKAPCYGYSASGSTESIVDRLGEHASCGALVPQASAGSFGRQRDHLSTGPFVEEICND</sequence>
<dbReference type="AlphaFoldDB" id="A0A3P3YEZ7"/>
<feature type="compositionally biased region" description="Basic residues" evidence="1">
    <location>
        <begin position="14"/>
        <end position="23"/>
    </location>
</feature>
<dbReference type="Proteomes" id="UP000290189">
    <property type="component" value="Unassembled WGS sequence"/>
</dbReference>
<geneLocation type="mitochondrion" evidence="2"/>
<organism evidence="2 3">
    <name type="scientific">Plasmodiophora brassicae</name>
    <name type="common">Clubroot disease agent</name>
    <dbReference type="NCBI Taxonomy" id="37360"/>
    <lineage>
        <taxon>Eukaryota</taxon>
        <taxon>Sar</taxon>
        <taxon>Rhizaria</taxon>
        <taxon>Endomyxa</taxon>
        <taxon>Phytomyxea</taxon>
        <taxon>Plasmodiophorida</taxon>
        <taxon>Plasmodiophoridae</taxon>
        <taxon>Plasmodiophora</taxon>
    </lineage>
</organism>
<keyword evidence="2" id="KW-0496">Mitochondrion</keyword>
<evidence type="ECO:0000256" key="1">
    <source>
        <dbReference type="SAM" id="MobiDB-lite"/>
    </source>
</evidence>
<reference evidence="2 3" key="1">
    <citation type="submission" date="2018-03" db="EMBL/GenBank/DDBJ databases">
        <authorList>
            <person name="Fogelqvist J."/>
        </authorList>
    </citation>
    <scope>NUCLEOTIDE SEQUENCE [LARGE SCALE GENOMIC DNA]</scope>
</reference>
<name>A0A3P3YEZ7_PLABS</name>
<feature type="region of interest" description="Disordered" evidence="1">
    <location>
        <begin position="325"/>
        <end position="345"/>
    </location>
</feature>
<feature type="region of interest" description="Disordered" evidence="1">
    <location>
        <begin position="1"/>
        <end position="24"/>
    </location>
</feature>
<feature type="region of interest" description="Disordered" evidence="1">
    <location>
        <begin position="87"/>
        <end position="110"/>
    </location>
</feature>
<feature type="region of interest" description="Disordered" evidence="1">
    <location>
        <begin position="378"/>
        <end position="398"/>
    </location>
</feature>
<protein>
    <submittedName>
        <fullName evidence="2">Uncharacterized protein</fullName>
    </submittedName>
</protein>
<feature type="region of interest" description="Disordered" evidence="1">
    <location>
        <begin position="199"/>
        <end position="235"/>
    </location>
</feature>
<accession>A0A3P3YEZ7</accession>
<dbReference type="EMBL" id="OVEO01000010">
    <property type="protein sequence ID" value="SPQ98753.1"/>
    <property type="molecule type" value="Genomic_DNA"/>
</dbReference>
<evidence type="ECO:0000313" key="2">
    <source>
        <dbReference type="EMBL" id="SPQ98753.1"/>
    </source>
</evidence>